<dbReference type="Proteomes" id="UP000319255">
    <property type="component" value="Unassembled WGS sequence"/>
</dbReference>
<dbReference type="EMBL" id="VFRP01000019">
    <property type="protein sequence ID" value="TPE48841.1"/>
    <property type="molecule type" value="Genomic_DNA"/>
</dbReference>
<evidence type="ECO:0000313" key="3">
    <source>
        <dbReference type="Proteomes" id="UP000319255"/>
    </source>
</evidence>
<proteinExistence type="predicted"/>
<dbReference type="NCBIfam" id="TIGR01841">
    <property type="entry name" value="phasin"/>
    <property type="match status" value="1"/>
</dbReference>
<organism evidence="2 3">
    <name type="scientific">Amaricoccus solimangrovi</name>
    <dbReference type="NCBI Taxonomy" id="2589815"/>
    <lineage>
        <taxon>Bacteria</taxon>
        <taxon>Pseudomonadati</taxon>
        <taxon>Pseudomonadota</taxon>
        <taxon>Alphaproteobacteria</taxon>
        <taxon>Rhodobacterales</taxon>
        <taxon>Paracoccaceae</taxon>
        <taxon>Amaricoccus</taxon>
    </lineage>
</organism>
<dbReference type="AlphaFoldDB" id="A0A501WP87"/>
<evidence type="ECO:0000313" key="2">
    <source>
        <dbReference type="EMBL" id="TPE48841.1"/>
    </source>
</evidence>
<dbReference type="OrthoDB" id="7303820at2"/>
<keyword evidence="3" id="KW-1185">Reference proteome</keyword>
<comment type="caution">
    <text evidence="2">The sequence shown here is derived from an EMBL/GenBank/DDBJ whole genome shotgun (WGS) entry which is preliminary data.</text>
</comment>
<protein>
    <submittedName>
        <fullName evidence="2">Phasin family protein</fullName>
    </submittedName>
</protein>
<evidence type="ECO:0000259" key="1">
    <source>
        <dbReference type="Pfam" id="PF09361"/>
    </source>
</evidence>
<dbReference type="InterPro" id="IPR010127">
    <property type="entry name" value="Phasin_subfam-1"/>
</dbReference>
<reference evidence="2 3" key="1">
    <citation type="submission" date="2019-06" db="EMBL/GenBank/DDBJ databases">
        <title>A novel bacterium of genus Amaricoccus, isolated from marine sediment.</title>
        <authorList>
            <person name="Huang H."/>
            <person name="Mo K."/>
            <person name="Hu Y."/>
        </authorList>
    </citation>
    <scope>NUCLEOTIDE SEQUENCE [LARGE SCALE GENOMIC DNA]</scope>
    <source>
        <strain evidence="2 3">HB172011</strain>
    </source>
</reference>
<feature type="domain" description="Phasin" evidence="1">
    <location>
        <begin position="105"/>
        <end position="202"/>
    </location>
</feature>
<accession>A0A501WP87</accession>
<gene>
    <name evidence="2" type="ORF">FJM51_16665</name>
</gene>
<dbReference type="Pfam" id="PF09361">
    <property type="entry name" value="Phasin_2"/>
    <property type="match status" value="1"/>
</dbReference>
<sequence length="214" mass="22908">MTAGQALTCGSRAPAPLLQRNKNLDASQRRAYHWRKLETGERDMAAPRTAKAAPTETVEATTAEISTDISSAVQDATAKVETMVADTQKTVSEQIEKFTKGFEGLTAFSQENVDALVKSSEIAAKAAEGIGTEISSYSKKFFEDGVAAAQDIASAKTMTELFEKQTAYCQSAFEGMMQQTTKMNEIYSAAAKDISAPIGARVTAATEKLKSLSL</sequence>
<dbReference type="InterPro" id="IPR018968">
    <property type="entry name" value="Phasin"/>
</dbReference>
<name>A0A501WP87_9RHOB</name>